<evidence type="ECO:0000313" key="1">
    <source>
        <dbReference type="EMBL" id="CDW38505.1"/>
    </source>
</evidence>
<dbReference type="EMBL" id="HACA01021144">
    <property type="protein sequence ID" value="CDW38505.1"/>
    <property type="molecule type" value="Transcribed_RNA"/>
</dbReference>
<dbReference type="AlphaFoldDB" id="A0A0K2UKB5"/>
<organism evidence="1">
    <name type="scientific">Lepeophtheirus salmonis</name>
    <name type="common">Salmon louse</name>
    <name type="synonym">Caligus salmonis</name>
    <dbReference type="NCBI Taxonomy" id="72036"/>
    <lineage>
        <taxon>Eukaryota</taxon>
        <taxon>Metazoa</taxon>
        <taxon>Ecdysozoa</taxon>
        <taxon>Arthropoda</taxon>
        <taxon>Crustacea</taxon>
        <taxon>Multicrustacea</taxon>
        <taxon>Hexanauplia</taxon>
        <taxon>Copepoda</taxon>
        <taxon>Siphonostomatoida</taxon>
        <taxon>Caligidae</taxon>
        <taxon>Lepeophtheirus</taxon>
    </lineage>
</organism>
<sequence length="48" mass="5227">KSPLFVGIKFICQSPTLNTSLTLLGSSIDFEIRESISLLCSLVLLNTN</sequence>
<reference evidence="1" key="1">
    <citation type="submission" date="2014-05" db="EMBL/GenBank/DDBJ databases">
        <authorList>
            <person name="Chronopoulou M."/>
        </authorList>
    </citation>
    <scope>NUCLEOTIDE SEQUENCE</scope>
    <source>
        <tissue evidence="1">Whole organism</tissue>
    </source>
</reference>
<name>A0A0K2UKB5_LEPSM</name>
<protein>
    <submittedName>
        <fullName evidence="1">Uncharacterized protein</fullName>
    </submittedName>
</protein>
<feature type="non-terminal residue" evidence="1">
    <location>
        <position position="1"/>
    </location>
</feature>
<proteinExistence type="predicted"/>
<accession>A0A0K2UKB5</accession>